<dbReference type="Pfam" id="PF01325">
    <property type="entry name" value="Fe_dep_repress"/>
    <property type="match status" value="1"/>
</dbReference>
<evidence type="ECO:0000256" key="1">
    <source>
        <dbReference type="ARBA" id="ARBA00007871"/>
    </source>
</evidence>
<evidence type="ECO:0000256" key="3">
    <source>
        <dbReference type="ARBA" id="ARBA00023125"/>
    </source>
</evidence>
<dbReference type="EMBL" id="DXBZ01000048">
    <property type="protein sequence ID" value="HIZ17989.1"/>
    <property type="molecule type" value="Genomic_DNA"/>
</dbReference>
<dbReference type="SUPFAM" id="SSF46785">
    <property type="entry name" value="Winged helix' DNA-binding domain"/>
    <property type="match status" value="1"/>
</dbReference>
<protein>
    <submittedName>
        <fullName evidence="6">Metal-dependent transcriptional regulator</fullName>
    </submittedName>
</protein>
<dbReference type="InterPro" id="IPR036421">
    <property type="entry name" value="Fe_dep_repressor_sf"/>
</dbReference>
<dbReference type="InterPro" id="IPR001367">
    <property type="entry name" value="Fe_dep_repressor"/>
</dbReference>
<dbReference type="GO" id="GO:0003700">
    <property type="term" value="F:DNA-binding transcription factor activity"/>
    <property type="evidence" value="ECO:0007669"/>
    <property type="project" value="InterPro"/>
</dbReference>
<name>A0A9D2DJN1_9ACTN</name>
<dbReference type="Gene3D" id="1.10.60.10">
    <property type="entry name" value="Iron dependent repressor, metal binding and dimerisation domain"/>
    <property type="match status" value="1"/>
</dbReference>
<sequence length="141" mass="15511">MGCTEHRDDHVLSRAGEDYLEAIYRITLESGSTGAPVRSVDVAEQLGVSKASVNKALSTLKEAGMVEQSRYGRVTLTPEGEKYAALVWRAHRALRAFLETDLGVEPKTADSEACLMEHVLSADTMERLIGYLERQGLKISE</sequence>
<dbReference type="InterPro" id="IPR050536">
    <property type="entry name" value="DtxR_MntR_Metal-Reg"/>
</dbReference>
<dbReference type="Proteomes" id="UP000824029">
    <property type="component" value="Unassembled WGS sequence"/>
</dbReference>
<dbReference type="GO" id="GO:0046983">
    <property type="term" value="F:protein dimerization activity"/>
    <property type="evidence" value="ECO:0007669"/>
    <property type="project" value="InterPro"/>
</dbReference>
<accession>A0A9D2DJN1</accession>
<reference evidence="6" key="1">
    <citation type="journal article" date="2021" name="PeerJ">
        <title>Extensive microbial diversity within the chicken gut microbiome revealed by metagenomics and culture.</title>
        <authorList>
            <person name="Gilroy R."/>
            <person name="Ravi A."/>
            <person name="Getino M."/>
            <person name="Pursley I."/>
            <person name="Horton D.L."/>
            <person name="Alikhan N.F."/>
            <person name="Baker D."/>
            <person name="Gharbi K."/>
            <person name="Hall N."/>
            <person name="Watson M."/>
            <person name="Adriaenssens E.M."/>
            <person name="Foster-Nyarko E."/>
            <person name="Jarju S."/>
            <person name="Secka A."/>
            <person name="Antonio M."/>
            <person name="Oren A."/>
            <person name="Chaudhuri R.R."/>
            <person name="La Ragione R."/>
            <person name="Hildebrand F."/>
            <person name="Pallen M.J."/>
        </authorList>
    </citation>
    <scope>NUCLEOTIDE SEQUENCE</scope>
    <source>
        <strain evidence="6">ChiHecolR3B27-1887</strain>
    </source>
</reference>
<dbReference type="Gene3D" id="1.10.10.10">
    <property type="entry name" value="Winged helix-like DNA-binding domain superfamily/Winged helix DNA-binding domain"/>
    <property type="match status" value="1"/>
</dbReference>
<evidence type="ECO:0000256" key="2">
    <source>
        <dbReference type="ARBA" id="ARBA00023015"/>
    </source>
</evidence>
<feature type="domain" description="HTH dtxR-type" evidence="5">
    <location>
        <begin position="12"/>
        <end position="77"/>
    </location>
</feature>
<dbReference type="PROSITE" id="PS50944">
    <property type="entry name" value="HTH_DTXR"/>
    <property type="match status" value="1"/>
</dbReference>
<dbReference type="PANTHER" id="PTHR33238">
    <property type="entry name" value="IRON (METAL) DEPENDENT REPRESSOR, DTXR FAMILY"/>
    <property type="match status" value="1"/>
</dbReference>
<dbReference type="InterPro" id="IPR036390">
    <property type="entry name" value="WH_DNA-bd_sf"/>
</dbReference>
<evidence type="ECO:0000259" key="5">
    <source>
        <dbReference type="PROSITE" id="PS50944"/>
    </source>
</evidence>
<dbReference type="AlphaFoldDB" id="A0A9D2DJN1"/>
<comment type="similarity">
    <text evidence="1">Belongs to the DtxR/MntR family.</text>
</comment>
<comment type="caution">
    <text evidence="6">The sequence shown here is derived from an EMBL/GenBank/DDBJ whole genome shotgun (WGS) entry which is preliminary data.</text>
</comment>
<organism evidence="6 7">
    <name type="scientific">Candidatus Olsenella stercoravium</name>
    <dbReference type="NCBI Taxonomy" id="2838713"/>
    <lineage>
        <taxon>Bacteria</taxon>
        <taxon>Bacillati</taxon>
        <taxon>Actinomycetota</taxon>
        <taxon>Coriobacteriia</taxon>
        <taxon>Coriobacteriales</taxon>
        <taxon>Atopobiaceae</taxon>
        <taxon>Olsenella</taxon>
    </lineage>
</organism>
<keyword evidence="4" id="KW-0804">Transcription</keyword>
<proteinExistence type="inferred from homology"/>
<dbReference type="InterPro" id="IPR022687">
    <property type="entry name" value="HTH_DTXR"/>
</dbReference>
<dbReference type="GO" id="GO:0003677">
    <property type="term" value="F:DNA binding"/>
    <property type="evidence" value="ECO:0007669"/>
    <property type="project" value="UniProtKB-KW"/>
</dbReference>
<reference evidence="6" key="2">
    <citation type="submission" date="2021-04" db="EMBL/GenBank/DDBJ databases">
        <authorList>
            <person name="Gilroy R."/>
        </authorList>
    </citation>
    <scope>NUCLEOTIDE SEQUENCE</scope>
    <source>
        <strain evidence="6">ChiHecolR3B27-1887</strain>
    </source>
</reference>
<dbReference type="SMART" id="SM00529">
    <property type="entry name" value="HTH_DTXR"/>
    <property type="match status" value="1"/>
</dbReference>
<evidence type="ECO:0000313" key="7">
    <source>
        <dbReference type="Proteomes" id="UP000824029"/>
    </source>
</evidence>
<gene>
    <name evidence="6" type="ORF">IAA22_02605</name>
</gene>
<dbReference type="Pfam" id="PF02742">
    <property type="entry name" value="Fe_dep_repr_C"/>
    <property type="match status" value="1"/>
</dbReference>
<keyword evidence="2" id="KW-0805">Transcription regulation</keyword>
<dbReference type="InterPro" id="IPR022689">
    <property type="entry name" value="Iron_dep_repressor"/>
</dbReference>
<evidence type="ECO:0000313" key="6">
    <source>
        <dbReference type="EMBL" id="HIZ17989.1"/>
    </source>
</evidence>
<dbReference type="PANTHER" id="PTHR33238:SF7">
    <property type="entry name" value="IRON-DEPENDENT TRANSCRIPTIONAL REGULATOR"/>
    <property type="match status" value="1"/>
</dbReference>
<dbReference type="GO" id="GO:0046914">
    <property type="term" value="F:transition metal ion binding"/>
    <property type="evidence" value="ECO:0007669"/>
    <property type="project" value="InterPro"/>
</dbReference>
<dbReference type="SUPFAM" id="SSF47979">
    <property type="entry name" value="Iron-dependent repressor protein, dimerization domain"/>
    <property type="match status" value="1"/>
</dbReference>
<evidence type="ECO:0000256" key="4">
    <source>
        <dbReference type="ARBA" id="ARBA00023163"/>
    </source>
</evidence>
<dbReference type="InterPro" id="IPR036388">
    <property type="entry name" value="WH-like_DNA-bd_sf"/>
</dbReference>
<keyword evidence="3" id="KW-0238">DNA-binding</keyword>